<proteinExistence type="predicted"/>
<dbReference type="Proteomes" id="UP001367676">
    <property type="component" value="Unassembled WGS sequence"/>
</dbReference>
<name>A0AAN9TZ44_9HEMI</name>
<dbReference type="AlphaFoldDB" id="A0AAN9TZ44"/>
<dbReference type="InterPro" id="IPR004119">
    <property type="entry name" value="EcKL"/>
</dbReference>
<dbReference type="PANTHER" id="PTHR11012:SF56">
    <property type="entry name" value="CHK KINASE-LIKE DOMAIN-CONTAINING PROTEIN-RELATED"/>
    <property type="match status" value="1"/>
</dbReference>
<dbReference type="PANTHER" id="PTHR11012">
    <property type="entry name" value="PROTEIN KINASE-LIKE DOMAIN-CONTAINING"/>
    <property type="match status" value="1"/>
</dbReference>
<reference evidence="2 3" key="1">
    <citation type="submission" date="2024-03" db="EMBL/GenBank/DDBJ databases">
        <title>Adaptation during the transition from Ophiocordyceps entomopathogen to insect associate is accompanied by gene loss and intensified selection.</title>
        <authorList>
            <person name="Ward C.M."/>
            <person name="Onetto C.A."/>
            <person name="Borneman A.R."/>
        </authorList>
    </citation>
    <scope>NUCLEOTIDE SEQUENCE [LARGE SCALE GENOMIC DNA]</scope>
    <source>
        <strain evidence="2">AWRI1</strain>
        <tissue evidence="2">Single Adult Female</tissue>
    </source>
</reference>
<dbReference type="EMBL" id="JBBCAQ010000016">
    <property type="protein sequence ID" value="KAK7597939.1"/>
    <property type="molecule type" value="Genomic_DNA"/>
</dbReference>
<dbReference type="SMART" id="SM00587">
    <property type="entry name" value="CHK"/>
    <property type="match status" value="1"/>
</dbReference>
<comment type="caution">
    <text evidence="2">The sequence shown here is derived from an EMBL/GenBank/DDBJ whole genome shotgun (WGS) entry which is preliminary data.</text>
</comment>
<dbReference type="InterPro" id="IPR015897">
    <property type="entry name" value="CHK_kinase-like"/>
</dbReference>
<evidence type="ECO:0000313" key="3">
    <source>
        <dbReference type="Proteomes" id="UP001367676"/>
    </source>
</evidence>
<dbReference type="SUPFAM" id="SSF56112">
    <property type="entry name" value="Protein kinase-like (PK-like)"/>
    <property type="match status" value="1"/>
</dbReference>
<dbReference type="Gene3D" id="3.90.1200.10">
    <property type="match status" value="1"/>
</dbReference>
<sequence>MTTTNKKHVLDILKRCFPKADSVKIVQDTLEDGDLHFTSNINRFTVEYEQDGKCQQKHVVIKVPISGDTYAFFESFNCFSREVSLYEVVLPKMAKYLDKSLAPAHLHTTESKTLVLEDVTALGYESGEKLPLLNFNQTKGVLKALALFHAASHKLHEEDPHFLENLLFSHIAGIEFRKNIINSWEPVVLELLRRKNETSLVPRVKAAIDFLKRDDDEIRALINQSKFKFVVLNHGDSRKDNLLLKHGSNNQVEGVQFIDFQTSLWSSPLLDIFYFLATSVSIDVIEAHYDDLIDGYLYELNEKLKKLDCSSSYERADLDKDFEHLRFFLLASVLCLCCVINPMDHAQKKETFSQSEVDVDRLYDLCLNDDTFVHAVYGWLKYCDKCNVFEGYTE</sequence>
<evidence type="ECO:0000259" key="1">
    <source>
        <dbReference type="SMART" id="SM00587"/>
    </source>
</evidence>
<evidence type="ECO:0000313" key="2">
    <source>
        <dbReference type="EMBL" id="KAK7597939.1"/>
    </source>
</evidence>
<gene>
    <name evidence="2" type="ORF">V9T40_014895</name>
</gene>
<feature type="domain" description="CHK kinase-like" evidence="1">
    <location>
        <begin position="114"/>
        <end position="306"/>
    </location>
</feature>
<dbReference type="Pfam" id="PF02958">
    <property type="entry name" value="EcKL"/>
    <property type="match status" value="1"/>
</dbReference>
<keyword evidence="3" id="KW-1185">Reference proteome</keyword>
<dbReference type="InterPro" id="IPR011009">
    <property type="entry name" value="Kinase-like_dom_sf"/>
</dbReference>
<organism evidence="2 3">
    <name type="scientific">Parthenolecanium corni</name>
    <dbReference type="NCBI Taxonomy" id="536013"/>
    <lineage>
        <taxon>Eukaryota</taxon>
        <taxon>Metazoa</taxon>
        <taxon>Ecdysozoa</taxon>
        <taxon>Arthropoda</taxon>
        <taxon>Hexapoda</taxon>
        <taxon>Insecta</taxon>
        <taxon>Pterygota</taxon>
        <taxon>Neoptera</taxon>
        <taxon>Paraneoptera</taxon>
        <taxon>Hemiptera</taxon>
        <taxon>Sternorrhyncha</taxon>
        <taxon>Coccoidea</taxon>
        <taxon>Coccidae</taxon>
        <taxon>Parthenolecanium</taxon>
    </lineage>
</organism>
<accession>A0AAN9TZ44</accession>
<protein>
    <recommendedName>
        <fullName evidence="1">CHK kinase-like domain-containing protein</fullName>
    </recommendedName>
</protein>